<dbReference type="InterPro" id="IPR040007">
    <property type="entry name" value="Tho2"/>
</dbReference>
<evidence type="ECO:0000259" key="1">
    <source>
        <dbReference type="Pfam" id="PF16134"/>
    </source>
</evidence>
<dbReference type="PANTHER" id="PTHR21597">
    <property type="entry name" value="THO2 PROTEIN"/>
    <property type="match status" value="1"/>
</dbReference>
<comment type="caution">
    <text evidence="2">The sequence shown here is derived from an EMBL/GenBank/DDBJ whole genome shotgun (WGS) entry which is preliminary data.</text>
</comment>
<evidence type="ECO:0000313" key="3">
    <source>
        <dbReference type="Proteomes" id="UP001209878"/>
    </source>
</evidence>
<dbReference type="GO" id="GO:0006406">
    <property type="term" value="P:mRNA export from nucleus"/>
    <property type="evidence" value="ECO:0007669"/>
    <property type="project" value="InterPro"/>
</dbReference>
<gene>
    <name evidence="2" type="ORF">NP493_1156g01008</name>
</gene>
<feature type="domain" description="THO complex subunit 2 N-terminal" evidence="1">
    <location>
        <begin position="28"/>
        <end position="277"/>
    </location>
</feature>
<keyword evidence="3" id="KW-1185">Reference proteome</keyword>
<organism evidence="2 3">
    <name type="scientific">Ridgeia piscesae</name>
    <name type="common">Tubeworm</name>
    <dbReference type="NCBI Taxonomy" id="27915"/>
    <lineage>
        <taxon>Eukaryota</taxon>
        <taxon>Metazoa</taxon>
        <taxon>Spiralia</taxon>
        <taxon>Lophotrochozoa</taxon>
        <taxon>Annelida</taxon>
        <taxon>Polychaeta</taxon>
        <taxon>Sedentaria</taxon>
        <taxon>Canalipalpata</taxon>
        <taxon>Sabellida</taxon>
        <taxon>Siboglinidae</taxon>
        <taxon>Ridgeia</taxon>
    </lineage>
</organism>
<reference evidence="2" key="1">
    <citation type="journal article" date="2023" name="Mol. Biol. Evol.">
        <title>Third-Generation Sequencing Reveals the Adaptive Role of the Epigenome in Three Deep-Sea Polychaetes.</title>
        <authorList>
            <person name="Perez M."/>
            <person name="Aroh O."/>
            <person name="Sun Y."/>
            <person name="Lan Y."/>
            <person name="Juniper S.K."/>
            <person name="Young C.R."/>
            <person name="Angers B."/>
            <person name="Qian P.Y."/>
        </authorList>
    </citation>
    <scope>NUCLEOTIDE SEQUENCE</scope>
    <source>
        <strain evidence="2">R07B-5</strain>
    </source>
</reference>
<dbReference type="AlphaFoldDB" id="A0AAD9NHA0"/>
<sequence length="279" mass="32211">MRFKRDQPEVPPNSVKFCRGLLTGHKDVDVSRALYEACWHAVVNNLDIDHLLAALDDVTKLHADVPSLLADVYSIIDTETLCNEKKEERERFINLVANTMHIVPDCLLKERLDLDTLETMGIIHAKQTFQQKYVKVKTKLYYKQQKFNLLREESEGYSKLITELNQDFAEGVSCLDILENIKSLIGCFSLDPNRVLDVLLESFECRPQLASFFVPLLRSYMCNNDLSTICHMLGFKFHWCQRMEDGETPESLYRIAALLINHNLVDIDTFYPHVSTPTH</sequence>
<dbReference type="InterPro" id="IPR032302">
    <property type="entry name" value="THOC2_N"/>
</dbReference>
<evidence type="ECO:0000313" key="2">
    <source>
        <dbReference type="EMBL" id="KAK2170242.1"/>
    </source>
</evidence>
<accession>A0AAD9NHA0</accession>
<dbReference type="GO" id="GO:0003729">
    <property type="term" value="F:mRNA binding"/>
    <property type="evidence" value="ECO:0007669"/>
    <property type="project" value="TreeGrafter"/>
</dbReference>
<protein>
    <recommendedName>
        <fullName evidence="1">THO complex subunit 2 N-terminal domain-containing protein</fullName>
    </recommendedName>
</protein>
<dbReference type="EMBL" id="JAODUO010001155">
    <property type="protein sequence ID" value="KAK2170242.1"/>
    <property type="molecule type" value="Genomic_DNA"/>
</dbReference>
<dbReference type="Pfam" id="PF16134">
    <property type="entry name" value="THOC2_N"/>
    <property type="match status" value="1"/>
</dbReference>
<dbReference type="Proteomes" id="UP001209878">
    <property type="component" value="Unassembled WGS sequence"/>
</dbReference>
<dbReference type="GO" id="GO:0000445">
    <property type="term" value="C:THO complex part of transcription export complex"/>
    <property type="evidence" value="ECO:0007669"/>
    <property type="project" value="TreeGrafter"/>
</dbReference>
<dbReference type="PANTHER" id="PTHR21597:SF0">
    <property type="entry name" value="THO COMPLEX SUBUNIT 2"/>
    <property type="match status" value="1"/>
</dbReference>
<proteinExistence type="predicted"/>
<dbReference type="GO" id="GO:0006397">
    <property type="term" value="P:mRNA processing"/>
    <property type="evidence" value="ECO:0007669"/>
    <property type="project" value="InterPro"/>
</dbReference>
<name>A0AAD9NHA0_RIDPI</name>